<dbReference type="Proteomes" id="UP001186944">
    <property type="component" value="Unassembled WGS sequence"/>
</dbReference>
<accession>A0AA88XRX6</accession>
<name>A0AA88XRX6_PINIB</name>
<evidence type="ECO:0008006" key="7">
    <source>
        <dbReference type="Google" id="ProtNLM"/>
    </source>
</evidence>
<proteinExistence type="inferred from homology"/>
<evidence type="ECO:0000259" key="4">
    <source>
        <dbReference type="Pfam" id="PF20266"/>
    </source>
</evidence>
<dbReference type="InterPro" id="IPR046906">
    <property type="entry name" value="Mab-21_HhH/H2TH-like"/>
</dbReference>
<dbReference type="EMBL" id="VSWD01000012">
    <property type="protein sequence ID" value="KAK3086394.1"/>
    <property type="molecule type" value="Genomic_DNA"/>
</dbReference>
<feature type="domain" description="Mab-21-like nucleotidyltransferase" evidence="3">
    <location>
        <begin position="70"/>
        <end position="143"/>
    </location>
</feature>
<dbReference type="Gene3D" id="1.10.1410.40">
    <property type="match status" value="1"/>
</dbReference>
<reference evidence="5" key="1">
    <citation type="submission" date="2019-08" db="EMBL/GenBank/DDBJ databases">
        <title>The improved chromosome-level genome for the pearl oyster Pinctada fucata martensii using PacBio sequencing and Hi-C.</title>
        <authorList>
            <person name="Zheng Z."/>
        </authorList>
    </citation>
    <scope>NUCLEOTIDE SEQUENCE</scope>
    <source>
        <strain evidence="5">ZZ-2019</strain>
        <tissue evidence="5">Adductor muscle</tissue>
    </source>
</reference>
<sequence>METDNTAPGFAFVKCLKYDNTNIELKNSLELRGRDIYVSSKQIRETFMSRSISSCHGPCQTFSEYGIEGDQAFTLKCPIWPKQAVPFIRRSLDRSWPSYDVLTDICKDGCLLVPINSKQQQCSDMIDLEWRISFSLAEKKLVHSMNHCQFLCYGLFKVFLNEVIKTKLRDKDILCSYFMKTAVFWEISEYSSEWTPFNFLQKFWNVFRRLIEWVSIGYCPNFFIPENNMFYGKICGQTQTALLGTLRELYSEGYDSLLRCSSLNQNISIMIYQPQIAYLLSCNEEEYVPMSMIERKRFHVICMFDMPCFDETTVKILKTLQNILMLKPETMEMLYAVHIKVNHVLQHYAENLLLSSYSLWPTYPRNKKRYEDTIKALRILNRTKTYFCMNYLIPIKHMYMAGNYQRTIEMIHYVKHKLQSQPYMYWRNLDPDIIMTLLQQGMPHDTLIKLYVVTNVKITDLNIIEEMRLECWAVRETIGAGLLVIPPLVFFNFLLVLSYTRLGENHRRIDVLDELQTLVYYDDGNHIDKLFKAISWEILGICQQICGDRHGTLQSYIHALDDEHNNFKIATLERINSLGYY</sequence>
<dbReference type="InterPro" id="IPR024810">
    <property type="entry name" value="MAB21L/cGLR"/>
</dbReference>
<evidence type="ECO:0000256" key="1">
    <source>
        <dbReference type="ARBA" id="ARBA00008307"/>
    </source>
</evidence>
<feature type="transmembrane region" description="Helical" evidence="2">
    <location>
        <begin position="478"/>
        <end position="499"/>
    </location>
</feature>
<comment type="similarity">
    <text evidence="1">Belongs to the mab-21 family.</text>
</comment>
<dbReference type="PANTHER" id="PTHR10656:SF69">
    <property type="entry name" value="MAB-21-LIKE HHH_H2TH-LIKE DOMAIN-CONTAINING PROTEIN"/>
    <property type="match status" value="1"/>
</dbReference>
<dbReference type="AlphaFoldDB" id="A0AA88XRX6"/>
<dbReference type="Pfam" id="PF20266">
    <property type="entry name" value="Mab-21_C"/>
    <property type="match status" value="1"/>
</dbReference>
<evidence type="ECO:0000313" key="6">
    <source>
        <dbReference type="Proteomes" id="UP001186944"/>
    </source>
</evidence>
<comment type="caution">
    <text evidence="5">The sequence shown here is derived from an EMBL/GenBank/DDBJ whole genome shotgun (WGS) entry which is preliminary data.</text>
</comment>
<organism evidence="5 6">
    <name type="scientific">Pinctada imbricata</name>
    <name type="common">Atlantic pearl-oyster</name>
    <name type="synonym">Pinctada martensii</name>
    <dbReference type="NCBI Taxonomy" id="66713"/>
    <lineage>
        <taxon>Eukaryota</taxon>
        <taxon>Metazoa</taxon>
        <taxon>Spiralia</taxon>
        <taxon>Lophotrochozoa</taxon>
        <taxon>Mollusca</taxon>
        <taxon>Bivalvia</taxon>
        <taxon>Autobranchia</taxon>
        <taxon>Pteriomorphia</taxon>
        <taxon>Pterioida</taxon>
        <taxon>Pterioidea</taxon>
        <taxon>Pteriidae</taxon>
        <taxon>Pinctada</taxon>
    </lineage>
</organism>
<keyword evidence="2" id="KW-0472">Membrane</keyword>
<keyword evidence="2" id="KW-1133">Transmembrane helix</keyword>
<evidence type="ECO:0000256" key="2">
    <source>
        <dbReference type="SAM" id="Phobius"/>
    </source>
</evidence>
<gene>
    <name evidence="5" type="ORF">FSP39_017827</name>
</gene>
<dbReference type="SMART" id="SM01265">
    <property type="entry name" value="Mab-21"/>
    <property type="match status" value="1"/>
</dbReference>
<dbReference type="Pfam" id="PF03281">
    <property type="entry name" value="Mab-21"/>
    <property type="match status" value="1"/>
</dbReference>
<evidence type="ECO:0000313" key="5">
    <source>
        <dbReference type="EMBL" id="KAK3086394.1"/>
    </source>
</evidence>
<feature type="domain" description="Mab-21-like HhH/H2TH-like" evidence="4">
    <location>
        <begin position="152"/>
        <end position="232"/>
    </location>
</feature>
<evidence type="ECO:0000259" key="3">
    <source>
        <dbReference type="Pfam" id="PF03281"/>
    </source>
</evidence>
<dbReference type="InterPro" id="IPR046903">
    <property type="entry name" value="Mab-21-like_nuc_Trfase"/>
</dbReference>
<protein>
    <recommendedName>
        <fullName evidence="7">Mab-21-like HhH/H2TH-like domain-containing protein</fullName>
    </recommendedName>
</protein>
<dbReference type="PANTHER" id="PTHR10656">
    <property type="entry name" value="CELL FATE DETERMINING PROTEIN MAB21-RELATED"/>
    <property type="match status" value="1"/>
</dbReference>
<keyword evidence="6" id="KW-1185">Reference proteome</keyword>
<keyword evidence="2" id="KW-0812">Transmembrane</keyword>